<dbReference type="EMBL" id="UOEU01000659">
    <property type="protein sequence ID" value="VAW37285.1"/>
    <property type="molecule type" value="Genomic_DNA"/>
</dbReference>
<proteinExistence type="predicted"/>
<dbReference type="AlphaFoldDB" id="A0A3B0V156"/>
<evidence type="ECO:0000259" key="8">
    <source>
        <dbReference type="Pfam" id="PF12704"/>
    </source>
</evidence>
<dbReference type="GO" id="GO:0005886">
    <property type="term" value="C:plasma membrane"/>
    <property type="evidence" value="ECO:0007669"/>
    <property type="project" value="UniProtKB-SubCell"/>
</dbReference>
<dbReference type="PANTHER" id="PTHR30287">
    <property type="entry name" value="MEMBRANE COMPONENT OF PREDICTED ABC SUPERFAMILY METABOLITE UPTAKE TRANSPORTER"/>
    <property type="match status" value="1"/>
</dbReference>
<evidence type="ECO:0000256" key="1">
    <source>
        <dbReference type="ARBA" id="ARBA00004651"/>
    </source>
</evidence>
<comment type="subcellular location">
    <subcellularLocation>
        <location evidence="1">Cell membrane</location>
        <topology evidence="1">Multi-pass membrane protein</topology>
    </subcellularLocation>
</comment>
<feature type="transmembrane region" description="Helical" evidence="6">
    <location>
        <begin position="450"/>
        <end position="474"/>
    </location>
</feature>
<dbReference type="PANTHER" id="PTHR30287:SF2">
    <property type="entry name" value="BLL1001 PROTEIN"/>
    <property type="match status" value="1"/>
</dbReference>
<dbReference type="Pfam" id="PF12704">
    <property type="entry name" value="MacB_PCD"/>
    <property type="match status" value="1"/>
</dbReference>
<keyword evidence="2" id="KW-1003">Cell membrane</keyword>
<dbReference type="InterPro" id="IPR038766">
    <property type="entry name" value="Membrane_comp_ABC_pdt"/>
</dbReference>
<name>A0A3B0V156_9ZZZZ</name>
<evidence type="ECO:0000256" key="5">
    <source>
        <dbReference type="ARBA" id="ARBA00023136"/>
    </source>
</evidence>
<keyword evidence="4 6" id="KW-1133">Transmembrane helix</keyword>
<dbReference type="Pfam" id="PF02687">
    <property type="entry name" value="FtsX"/>
    <property type="match status" value="1"/>
</dbReference>
<protein>
    <submittedName>
        <fullName evidence="9">ABC transporter, fused permease protein</fullName>
    </submittedName>
</protein>
<feature type="domain" description="ABC3 transporter permease C-terminal" evidence="7">
    <location>
        <begin position="286"/>
        <end position="407"/>
    </location>
</feature>
<accession>A0A3B0V156</accession>
<evidence type="ECO:0000256" key="6">
    <source>
        <dbReference type="SAM" id="Phobius"/>
    </source>
</evidence>
<feature type="transmembrane region" description="Helical" evidence="6">
    <location>
        <begin position="422"/>
        <end position="444"/>
    </location>
</feature>
<organism evidence="9">
    <name type="scientific">hydrothermal vent metagenome</name>
    <dbReference type="NCBI Taxonomy" id="652676"/>
    <lineage>
        <taxon>unclassified sequences</taxon>
        <taxon>metagenomes</taxon>
        <taxon>ecological metagenomes</taxon>
    </lineage>
</organism>
<feature type="transmembrane region" description="Helical" evidence="6">
    <location>
        <begin position="380"/>
        <end position="401"/>
    </location>
</feature>
<feature type="transmembrane region" description="Helical" evidence="6">
    <location>
        <begin position="336"/>
        <end position="360"/>
    </location>
</feature>
<reference evidence="9" key="1">
    <citation type="submission" date="2018-06" db="EMBL/GenBank/DDBJ databases">
        <authorList>
            <person name="Zhirakovskaya E."/>
        </authorList>
    </citation>
    <scope>NUCLEOTIDE SEQUENCE</scope>
</reference>
<feature type="non-terminal residue" evidence="9">
    <location>
        <position position="539"/>
    </location>
</feature>
<evidence type="ECO:0000259" key="7">
    <source>
        <dbReference type="Pfam" id="PF02687"/>
    </source>
</evidence>
<keyword evidence="5 6" id="KW-0472">Membrane</keyword>
<evidence type="ECO:0000256" key="2">
    <source>
        <dbReference type="ARBA" id="ARBA00022475"/>
    </source>
</evidence>
<dbReference type="InterPro" id="IPR025857">
    <property type="entry name" value="MacB_PCD"/>
</dbReference>
<feature type="domain" description="MacB-like periplasmic core" evidence="8">
    <location>
        <begin position="27"/>
        <end position="240"/>
    </location>
</feature>
<feature type="transmembrane region" description="Helical" evidence="6">
    <location>
        <begin position="287"/>
        <end position="309"/>
    </location>
</feature>
<evidence type="ECO:0000256" key="3">
    <source>
        <dbReference type="ARBA" id="ARBA00022692"/>
    </source>
</evidence>
<sequence>MFQLGFIQLSLPWLMVLRNLRARWVRTILTALGIVVGVAAMVAVNATNNSTLKSINRFFDEAAGQSDLVVETAALGERFDEAALATVRRFPGVVAAAPGIVGVTIPAAEADGWEEQYGAGGNIVPGTNFWLMGRDMAADVGVHTYTLVNGRLLQPNETAFNMMLVETYAEEKGIEVGEDFGILTPNSGVVKLRVIGLITKEEIGISNEGVIGITSVQVVQELFAASGEIDQIELIVEDEISGNTAALDQFREELGNRLGAELAVKLPASRGQSITDSLQSYQQGLNFFSVVSLFVGSFLIYNAFAMTVVERTREIGMLRAVGATQRQIIKIVLTEALLLGVVGSVAGVGAGLLLARGLVITMGNFAGQTVKEVSATPQSMLTSVIVGVVVTLAAATVPALQAARISPLQALRVQGNVDERRWLTMGLKFGPLTVVAALLILYWVPFRPSVAFIIGSGTIFMLLLGATLCIPILANGLEWVIRPFTLLLFGNEGRLGSSNINRARGRTALTVAALMVGISMVVGINGLTSSFEQDIDQWM</sequence>
<keyword evidence="3 6" id="KW-0812">Transmembrane</keyword>
<evidence type="ECO:0000256" key="4">
    <source>
        <dbReference type="ARBA" id="ARBA00022989"/>
    </source>
</evidence>
<gene>
    <name evidence="9" type="ORF">MNBD_CHLOROFLEXI01-1093</name>
</gene>
<feature type="transmembrane region" description="Helical" evidence="6">
    <location>
        <begin position="508"/>
        <end position="531"/>
    </location>
</feature>
<feature type="transmembrane region" description="Helical" evidence="6">
    <location>
        <begin position="24"/>
        <end position="44"/>
    </location>
</feature>
<evidence type="ECO:0000313" key="9">
    <source>
        <dbReference type="EMBL" id="VAW37285.1"/>
    </source>
</evidence>
<dbReference type="InterPro" id="IPR003838">
    <property type="entry name" value="ABC3_permease_C"/>
</dbReference>